<keyword evidence="1" id="KW-0812">Transmembrane</keyword>
<dbReference type="WBParaSite" id="PgR031_g046_t05">
    <property type="protein sequence ID" value="PgR031_g046_t05"/>
    <property type="gene ID" value="PgR031_g046"/>
</dbReference>
<evidence type="ECO:0000256" key="1">
    <source>
        <dbReference type="SAM" id="Phobius"/>
    </source>
</evidence>
<protein>
    <submittedName>
        <fullName evidence="3">G-protein coupled receptors family 1 profile domain-containing protein</fullName>
    </submittedName>
</protein>
<keyword evidence="1" id="KW-1133">Transmembrane helix</keyword>
<dbReference type="Proteomes" id="UP000887569">
    <property type="component" value="Unplaced"/>
</dbReference>
<accession>A0A915B9C8</accession>
<keyword evidence="1" id="KW-0472">Membrane</keyword>
<feature type="transmembrane region" description="Helical" evidence="1">
    <location>
        <begin position="82"/>
        <end position="102"/>
    </location>
</feature>
<feature type="transmembrane region" description="Helical" evidence="1">
    <location>
        <begin position="47"/>
        <end position="70"/>
    </location>
</feature>
<organism evidence="2 3">
    <name type="scientific">Parascaris univalens</name>
    <name type="common">Nematode worm</name>
    <dbReference type="NCBI Taxonomy" id="6257"/>
    <lineage>
        <taxon>Eukaryota</taxon>
        <taxon>Metazoa</taxon>
        <taxon>Ecdysozoa</taxon>
        <taxon>Nematoda</taxon>
        <taxon>Chromadorea</taxon>
        <taxon>Rhabditida</taxon>
        <taxon>Spirurina</taxon>
        <taxon>Ascaridomorpha</taxon>
        <taxon>Ascaridoidea</taxon>
        <taxon>Ascarididae</taxon>
        <taxon>Parascaris</taxon>
    </lineage>
</organism>
<proteinExistence type="predicted"/>
<name>A0A915B9C8_PARUN</name>
<reference evidence="3" key="1">
    <citation type="submission" date="2022-11" db="UniProtKB">
        <authorList>
            <consortium name="WormBaseParasite"/>
        </authorList>
    </citation>
    <scope>IDENTIFICATION</scope>
</reference>
<evidence type="ECO:0000313" key="2">
    <source>
        <dbReference type="Proteomes" id="UP000887569"/>
    </source>
</evidence>
<dbReference type="AlphaFoldDB" id="A0A915B9C8"/>
<keyword evidence="2" id="KW-1185">Reference proteome</keyword>
<evidence type="ECO:0000313" key="3">
    <source>
        <dbReference type="WBParaSite" id="PgR031_g046_t05"/>
    </source>
</evidence>
<sequence length="114" mass="12661">VMVATQRDSCDPVEKSGEYWMEMNETVRRLLCNSADRLYFDSPLMKLIFISELVGSTVAAAFAALMALAILLTRVLHFNVRLLLVCTCVAMLISNTGSAVYLCSSCVFKKLPLF</sequence>